<dbReference type="PANTHER" id="PTHR10720">
    <property type="entry name" value="HEME OXYGENASE"/>
    <property type="match status" value="1"/>
</dbReference>
<keyword evidence="4" id="KW-1133">Transmembrane helix</keyword>
<keyword evidence="6" id="KW-1185">Reference proteome</keyword>
<dbReference type="PANTHER" id="PTHR10720:SF0">
    <property type="entry name" value="HEME OXYGENASE"/>
    <property type="match status" value="1"/>
</dbReference>
<protein>
    <submittedName>
        <fullName evidence="5">Heme-binding protein HMX1</fullName>
    </submittedName>
</protein>
<dbReference type="InterPro" id="IPR002051">
    <property type="entry name" value="Haem_Oase"/>
</dbReference>
<accession>A0ABR4P042</accession>
<dbReference type="SUPFAM" id="SSF48613">
    <property type="entry name" value="Heme oxygenase-like"/>
    <property type="match status" value="1"/>
</dbReference>
<keyword evidence="1" id="KW-0349">Heme</keyword>
<dbReference type="InterPro" id="IPR016053">
    <property type="entry name" value="Haem_Oase-like"/>
</dbReference>
<dbReference type="PIRSF" id="PIRSF000343">
    <property type="entry name" value="Haem_Oase"/>
    <property type="match status" value="1"/>
</dbReference>
<dbReference type="EMBL" id="JBEVYD010000002">
    <property type="protein sequence ID" value="KAL3234894.1"/>
    <property type="molecule type" value="Genomic_DNA"/>
</dbReference>
<keyword evidence="4" id="KW-0812">Transmembrane</keyword>
<keyword evidence="4" id="KW-0472">Membrane</keyword>
<evidence type="ECO:0000256" key="4">
    <source>
        <dbReference type="SAM" id="Phobius"/>
    </source>
</evidence>
<dbReference type="Pfam" id="PF01126">
    <property type="entry name" value="Heme_oxygenase"/>
    <property type="match status" value="1"/>
</dbReference>
<reference evidence="5 6" key="1">
    <citation type="submission" date="2024-05" db="EMBL/GenBank/DDBJ databases">
        <title>Long read based assembly of the Candida bracarensis genome reveals expanded adhesin content.</title>
        <authorList>
            <person name="Marcet-Houben M."/>
            <person name="Ksiezopolska E."/>
            <person name="Gabaldon T."/>
        </authorList>
    </citation>
    <scope>NUCLEOTIDE SEQUENCE [LARGE SCALE GENOMIC DNA]</scope>
    <source>
        <strain evidence="5 6">CBM6</strain>
    </source>
</reference>
<evidence type="ECO:0000313" key="6">
    <source>
        <dbReference type="Proteomes" id="UP001623330"/>
    </source>
</evidence>
<feature type="transmembrane region" description="Helical" evidence="4">
    <location>
        <begin position="288"/>
        <end position="306"/>
    </location>
</feature>
<evidence type="ECO:0000256" key="2">
    <source>
        <dbReference type="ARBA" id="ARBA00022723"/>
    </source>
</evidence>
<dbReference type="Proteomes" id="UP001623330">
    <property type="component" value="Unassembled WGS sequence"/>
</dbReference>
<dbReference type="CDD" id="cd19165">
    <property type="entry name" value="HemeO"/>
    <property type="match status" value="1"/>
</dbReference>
<sequence length="307" mass="35503">MSAIPAPTDVGALANRINFNTRDAHNKIDAFMSVRFAIALRHGKLYRQGILGFYYVFQAIEQEIDSLLADKDSAEPGTKRHLAAQVLSQFWMPEFRRTPQLYKDLQLLYSPEYPTSQELDTFLDSFVLPTQLAMFVDMVHQTVRENPLTILAYCHVMYLALFAGGKVMRSTLYRHTGLFPRFEHLSSSELARRGTNFFTFSDDGVDVENKMKWQYKRAYELSTRQAVAEEDKLEVIDVSKRIFEQNMAIIQEIGQLNKEHLKSSKLDLIQYVIEELRFRNKLAGSRQVVHALVILIVLLLAYRTLFH</sequence>
<proteinExistence type="predicted"/>
<comment type="caution">
    <text evidence="5">The sequence shown here is derived from an EMBL/GenBank/DDBJ whole genome shotgun (WGS) entry which is preliminary data.</text>
</comment>
<organism evidence="5 6">
    <name type="scientific">Nakaseomyces bracarensis</name>
    <dbReference type="NCBI Taxonomy" id="273131"/>
    <lineage>
        <taxon>Eukaryota</taxon>
        <taxon>Fungi</taxon>
        <taxon>Dikarya</taxon>
        <taxon>Ascomycota</taxon>
        <taxon>Saccharomycotina</taxon>
        <taxon>Saccharomycetes</taxon>
        <taxon>Saccharomycetales</taxon>
        <taxon>Saccharomycetaceae</taxon>
        <taxon>Nakaseomyces</taxon>
    </lineage>
</organism>
<evidence type="ECO:0000256" key="3">
    <source>
        <dbReference type="ARBA" id="ARBA00023004"/>
    </source>
</evidence>
<keyword evidence="3" id="KW-0408">Iron</keyword>
<dbReference type="InterPro" id="IPR016084">
    <property type="entry name" value="Haem_Oase-like_multi-hlx"/>
</dbReference>
<evidence type="ECO:0000256" key="1">
    <source>
        <dbReference type="ARBA" id="ARBA00022617"/>
    </source>
</evidence>
<dbReference type="Gene3D" id="1.20.910.10">
    <property type="entry name" value="Heme oxygenase-like"/>
    <property type="match status" value="1"/>
</dbReference>
<name>A0ABR4P042_9SACH</name>
<evidence type="ECO:0000313" key="5">
    <source>
        <dbReference type="EMBL" id="KAL3234894.1"/>
    </source>
</evidence>
<keyword evidence="2" id="KW-0479">Metal-binding</keyword>
<gene>
    <name evidence="5" type="ORF">RNJ44_02682</name>
</gene>